<reference evidence="1" key="1">
    <citation type="submission" date="2015-07" db="EMBL/GenBank/DDBJ databases">
        <title>MeaNS - Measles Nucleotide Surveillance Program.</title>
        <authorList>
            <person name="Tran T."/>
            <person name="Druce J."/>
        </authorList>
    </citation>
    <scope>NUCLEOTIDE SEQUENCE</scope>
    <source>
        <strain evidence="1">UCB-OBI-ISO-001</strain>
        <tissue evidence="1">Gonad</tissue>
    </source>
</reference>
<proteinExistence type="predicted"/>
<dbReference type="EMBL" id="KQ416074">
    <property type="protein sequence ID" value="KOF98824.1"/>
    <property type="molecule type" value="Genomic_DNA"/>
</dbReference>
<accession>A0A0L8IBP6</accession>
<organism evidence="1">
    <name type="scientific">Octopus bimaculoides</name>
    <name type="common">California two-spotted octopus</name>
    <dbReference type="NCBI Taxonomy" id="37653"/>
    <lineage>
        <taxon>Eukaryota</taxon>
        <taxon>Metazoa</taxon>
        <taxon>Spiralia</taxon>
        <taxon>Lophotrochozoa</taxon>
        <taxon>Mollusca</taxon>
        <taxon>Cephalopoda</taxon>
        <taxon>Coleoidea</taxon>
        <taxon>Octopodiformes</taxon>
        <taxon>Octopoda</taxon>
        <taxon>Incirrata</taxon>
        <taxon>Octopodidae</taxon>
        <taxon>Octopus</taxon>
    </lineage>
</organism>
<name>A0A0L8IBP6_OCTBM</name>
<sequence length="86" mass="9774">MSAFNESYGSTGVEAKCMFLTRLILGKTLLSKRIKSSQYKCWNKSNIKDRFAANYRNDVGLKIIENLSCLLSHFLRLDPVQKGILS</sequence>
<dbReference type="AlphaFoldDB" id="A0A0L8IBP6"/>
<evidence type="ECO:0000313" key="1">
    <source>
        <dbReference type="EMBL" id="KOF98824.1"/>
    </source>
</evidence>
<gene>
    <name evidence="1" type="ORF">OCBIM_22022745mg</name>
</gene>
<protein>
    <submittedName>
        <fullName evidence="1">Uncharacterized protein</fullName>
    </submittedName>
</protein>